<name>A0AAN7PAG2_9COLE</name>
<accession>A0AAN7PAG2</accession>
<feature type="compositionally biased region" description="Low complexity" evidence="1">
    <location>
        <begin position="50"/>
        <end position="65"/>
    </location>
</feature>
<evidence type="ECO:0000313" key="3">
    <source>
        <dbReference type="Proteomes" id="UP001353858"/>
    </source>
</evidence>
<gene>
    <name evidence="2" type="ORF">RN001_008550</name>
</gene>
<dbReference type="Proteomes" id="UP001353858">
    <property type="component" value="Unassembled WGS sequence"/>
</dbReference>
<protein>
    <submittedName>
        <fullName evidence="2">Uncharacterized protein</fullName>
    </submittedName>
</protein>
<sequence length="298" mass="33638">MSTDEVAGPSSSRSPRAKVARLDSYCGLTESEVRILSKHEYLLDSEEEPFSGSESEYIPSSGDESNSFEESSESDQEVTEETVEAEAPQDEFPTPEVVAGHDELQFLWGKQDFIPEVHECDSSNSEITDETLRGKREIDFLNLFTEDIATTIVEETNSLQSQIMSSKSPRESISPLQESYNCSDADIIDASFLNMETAVIPFDMEQLKEELFNKMEQVKVEIMNHVDNLIVKTIAAIRSDFETKLEIILKNKTEIGKNEEFQFAPVSTKETLMKLEDNLKSGEFQEQMVIPHTLIPII</sequence>
<evidence type="ECO:0000256" key="1">
    <source>
        <dbReference type="SAM" id="MobiDB-lite"/>
    </source>
</evidence>
<evidence type="ECO:0000313" key="2">
    <source>
        <dbReference type="EMBL" id="KAK4880404.1"/>
    </source>
</evidence>
<comment type="caution">
    <text evidence="2">The sequence shown here is derived from an EMBL/GenBank/DDBJ whole genome shotgun (WGS) entry which is preliminary data.</text>
</comment>
<feature type="region of interest" description="Disordered" evidence="1">
    <location>
        <begin position="42"/>
        <end position="94"/>
    </location>
</feature>
<organism evidence="2 3">
    <name type="scientific">Aquatica leii</name>
    <dbReference type="NCBI Taxonomy" id="1421715"/>
    <lineage>
        <taxon>Eukaryota</taxon>
        <taxon>Metazoa</taxon>
        <taxon>Ecdysozoa</taxon>
        <taxon>Arthropoda</taxon>
        <taxon>Hexapoda</taxon>
        <taxon>Insecta</taxon>
        <taxon>Pterygota</taxon>
        <taxon>Neoptera</taxon>
        <taxon>Endopterygota</taxon>
        <taxon>Coleoptera</taxon>
        <taxon>Polyphaga</taxon>
        <taxon>Elateriformia</taxon>
        <taxon>Elateroidea</taxon>
        <taxon>Lampyridae</taxon>
        <taxon>Luciolinae</taxon>
        <taxon>Aquatica</taxon>
    </lineage>
</organism>
<feature type="compositionally biased region" description="Acidic residues" evidence="1">
    <location>
        <begin position="66"/>
        <end position="89"/>
    </location>
</feature>
<keyword evidence="3" id="KW-1185">Reference proteome</keyword>
<reference evidence="3" key="1">
    <citation type="submission" date="2023-01" db="EMBL/GenBank/DDBJ databases">
        <title>Key to firefly adult light organ development and bioluminescence: homeobox transcription factors regulate luciferase expression and transportation to peroxisome.</title>
        <authorList>
            <person name="Fu X."/>
        </authorList>
    </citation>
    <scope>NUCLEOTIDE SEQUENCE [LARGE SCALE GENOMIC DNA]</scope>
</reference>
<proteinExistence type="predicted"/>
<dbReference type="EMBL" id="JARPUR010000003">
    <property type="protein sequence ID" value="KAK4880404.1"/>
    <property type="molecule type" value="Genomic_DNA"/>
</dbReference>
<dbReference type="AlphaFoldDB" id="A0AAN7PAG2"/>